<dbReference type="InterPro" id="IPR000160">
    <property type="entry name" value="GGDEF_dom"/>
</dbReference>
<reference evidence="2 3" key="1">
    <citation type="submission" date="2024-09" db="EMBL/GenBank/DDBJ databases">
        <title>Floridaenema gen nov. (Aerosakkonemataceae, Aerosakkonematales ord. nov., Cyanobacteria) from benthic tropical and subtropical fresh waters, with the description of four new species.</title>
        <authorList>
            <person name="Moretto J.A."/>
            <person name="Berthold D.E."/>
            <person name="Lefler F.W."/>
            <person name="Huang I.-S."/>
            <person name="Laughinghouse H. IV."/>
        </authorList>
    </citation>
    <scope>NUCLEOTIDE SEQUENCE [LARGE SCALE GENOMIC DNA]</scope>
    <source>
        <strain evidence="2 3">BLCC-F167</strain>
    </source>
</reference>
<keyword evidence="3" id="KW-1185">Reference proteome</keyword>
<dbReference type="Gene3D" id="3.30.70.270">
    <property type="match status" value="1"/>
</dbReference>
<dbReference type="NCBIfam" id="TIGR00254">
    <property type="entry name" value="GGDEF"/>
    <property type="match status" value="1"/>
</dbReference>
<dbReference type="GO" id="GO:0052621">
    <property type="term" value="F:diguanylate cyclase activity"/>
    <property type="evidence" value="ECO:0007669"/>
    <property type="project" value="UniProtKB-EC"/>
</dbReference>
<dbReference type="Proteomes" id="UP001576780">
    <property type="component" value="Unassembled WGS sequence"/>
</dbReference>
<dbReference type="InterPro" id="IPR029787">
    <property type="entry name" value="Nucleotide_cyclase"/>
</dbReference>
<evidence type="ECO:0000313" key="2">
    <source>
        <dbReference type="EMBL" id="MFB2833506.1"/>
    </source>
</evidence>
<keyword evidence="2" id="KW-0548">Nucleotidyltransferase</keyword>
<dbReference type="EC" id="2.7.7.65" evidence="2"/>
<dbReference type="PROSITE" id="PS50887">
    <property type="entry name" value="GGDEF"/>
    <property type="match status" value="1"/>
</dbReference>
<dbReference type="InterPro" id="IPR043128">
    <property type="entry name" value="Rev_trsase/Diguanyl_cyclase"/>
</dbReference>
<gene>
    <name evidence="2" type="ORF">ACE1CA_03135</name>
</gene>
<proteinExistence type="predicted"/>
<dbReference type="RefSeq" id="WP_413276016.1">
    <property type="nucleotide sequence ID" value="NZ_JBHFNT010000035.1"/>
</dbReference>
<keyword evidence="2" id="KW-0808">Transferase</keyword>
<dbReference type="SUPFAM" id="SSF55073">
    <property type="entry name" value="Nucleotide cyclase"/>
    <property type="match status" value="1"/>
</dbReference>
<dbReference type="InterPro" id="IPR050469">
    <property type="entry name" value="Diguanylate_Cyclase"/>
</dbReference>
<protein>
    <submittedName>
        <fullName evidence="2">Diguanylate cyclase</fullName>
        <ecNumber evidence="2">2.7.7.65</ecNumber>
    </submittedName>
</protein>
<name>A0ABV4WFF1_9CYAN</name>
<comment type="caution">
    <text evidence="2">The sequence shown here is derived from an EMBL/GenBank/DDBJ whole genome shotgun (WGS) entry which is preliminary data.</text>
</comment>
<dbReference type="EMBL" id="JBHFNT010000035">
    <property type="protein sequence ID" value="MFB2833506.1"/>
    <property type="molecule type" value="Genomic_DNA"/>
</dbReference>
<dbReference type="PANTHER" id="PTHR45138:SF9">
    <property type="entry name" value="DIGUANYLATE CYCLASE DGCM-RELATED"/>
    <property type="match status" value="1"/>
</dbReference>
<organism evidence="2 3">
    <name type="scientific">Floridaenema evergladense BLCC-F167</name>
    <dbReference type="NCBI Taxonomy" id="3153639"/>
    <lineage>
        <taxon>Bacteria</taxon>
        <taxon>Bacillati</taxon>
        <taxon>Cyanobacteriota</taxon>
        <taxon>Cyanophyceae</taxon>
        <taxon>Oscillatoriophycideae</taxon>
        <taxon>Aerosakkonematales</taxon>
        <taxon>Aerosakkonemataceae</taxon>
        <taxon>Floridanema</taxon>
        <taxon>Floridanema evergladense</taxon>
    </lineage>
</organism>
<evidence type="ECO:0000313" key="3">
    <source>
        <dbReference type="Proteomes" id="UP001576780"/>
    </source>
</evidence>
<evidence type="ECO:0000259" key="1">
    <source>
        <dbReference type="PROSITE" id="PS50887"/>
    </source>
</evidence>
<accession>A0ABV4WFF1</accession>
<dbReference type="Pfam" id="PF00990">
    <property type="entry name" value="GGDEF"/>
    <property type="match status" value="1"/>
</dbReference>
<sequence>MILYIYQKPTRNTKGIKHLNLHSRHQQLGRITLSLGVAIFPLHGITGERVIQAADSALYKAKAEGRDRVVVAS</sequence>
<feature type="domain" description="GGDEF" evidence="1">
    <location>
        <begin position="1"/>
        <end position="73"/>
    </location>
</feature>
<dbReference type="PANTHER" id="PTHR45138">
    <property type="entry name" value="REGULATORY COMPONENTS OF SENSORY TRANSDUCTION SYSTEM"/>
    <property type="match status" value="1"/>
</dbReference>